<evidence type="ECO:0000313" key="10">
    <source>
        <dbReference type="Proteomes" id="UP000294933"/>
    </source>
</evidence>
<evidence type="ECO:0000256" key="1">
    <source>
        <dbReference type="ARBA" id="ARBA00004167"/>
    </source>
</evidence>
<protein>
    <submittedName>
        <fullName evidence="9">GRAM-domain-containing protein</fullName>
    </submittedName>
</protein>
<dbReference type="Proteomes" id="UP000294933">
    <property type="component" value="Unassembled WGS sequence"/>
</dbReference>
<evidence type="ECO:0000256" key="4">
    <source>
        <dbReference type="ARBA" id="ARBA00022989"/>
    </source>
</evidence>
<gene>
    <name evidence="9" type="ORF">BD410DRAFT_772002</name>
</gene>
<comment type="subcellular location">
    <subcellularLocation>
        <location evidence="1">Membrane</location>
        <topology evidence="1">Single-pass membrane protein</topology>
    </subcellularLocation>
</comment>
<feature type="domain" description="VASt" evidence="8">
    <location>
        <begin position="283"/>
        <end position="453"/>
    </location>
</feature>
<reference evidence="9 10" key="1">
    <citation type="submission" date="2018-06" db="EMBL/GenBank/DDBJ databases">
        <title>A transcriptomic atlas of mushroom development highlights an independent origin of complex multicellularity.</title>
        <authorList>
            <consortium name="DOE Joint Genome Institute"/>
            <person name="Krizsan K."/>
            <person name="Almasi E."/>
            <person name="Merenyi Z."/>
            <person name="Sahu N."/>
            <person name="Viragh M."/>
            <person name="Koszo T."/>
            <person name="Mondo S."/>
            <person name="Kiss B."/>
            <person name="Balint B."/>
            <person name="Kues U."/>
            <person name="Barry K."/>
            <person name="Hegedus J.C."/>
            <person name="Henrissat B."/>
            <person name="Johnson J."/>
            <person name="Lipzen A."/>
            <person name="Ohm R."/>
            <person name="Nagy I."/>
            <person name="Pangilinan J."/>
            <person name="Yan J."/>
            <person name="Xiong Y."/>
            <person name="Grigoriev I.V."/>
            <person name="Hibbett D.S."/>
            <person name="Nagy L.G."/>
        </authorList>
    </citation>
    <scope>NUCLEOTIDE SEQUENCE [LARGE SCALE GENOMIC DNA]</scope>
    <source>
        <strain evidence="9 10">SZMC22713</strain>
    </source>
</reference>
<feature type="region of interest" description="Disordered" evidence="6">
    <location>
        <begin position="206"/>
        <end position="231"/>
    </location>
</feature>
<dbReference type="InterPro" id="IPR004182">
    <property type="entry name" value="GRAM"/>
</dbReference>
<dbReference type="PANTHER" id="PTHR23319">
    <property type="entry name" value="GRAM DOMAIN CONTAINING 1B, ISOFORM E"/>
    <property type="match status" value="1"/>
</dbReference>
<comment type="similarity">
    <text evidence="2">Belongs to the YSP2 family.</text>
</comment>
<feature type="transmembrane region" description="Helical" evidence="7">
    <location>
        <begin position="545"/>
        <end position="564"/>
    </location>
</feature>
<dbReference type="PANTHER" id="PTHR23319:SF4">
    <property type="entry name" value="GRAM DOMAIN CONTAINING 1B, ISOFORM E"/>
    <property type="match status" value="1"/>
</dbReference>
<name>A0A4Y7Q232_9AGAM</name>
<dbReference type="GO" id="GO:0005789">
    <property type="term" value="C:endoplasmic reticulum membrane"/>
    <property type="evidence" value="ECO:0007669"/>
    <property type="project" value="TreeGrafter"/>
</dbReference>
<dbReference type="InterPro" id="IPR011993">
    <property type="entry name" value="PH-like_dom_sf"/>
</dbReference>
<keyword evidence="10" id="KW-1185">Reference proteome</keyword>
<feature type="compositionally biased region" description="Pro residues" evidence="6">
    <location>
        <begin position="1"/>
        <end position="12"/>
    </location>
</feature>
<dbReference type="Pfam" id="PF02893">
    <property type="entry name" value="GRAM"/>
    <property type="match status" value="1"/>
</dbReference>
<sequence>MQPPPQLSSPPRPKPKTQRTASSGSGPNRTRSRHETASGGHVHHHHTASNGSPNGDDNGNDEYSDMSSGSESELDLDDDIPVTGFAVASSKRNADFHELFPSVPEGDYLIEDYGCALQREILIQGRIYISENHICFHANIFGWITDLTIPVYEITGLEKKMTAFVIPNAIQICTRATKYTFASFLSRDTTFDVMHNIWRLARPDASAEGDTNSMLSRSPRGSLDSGRGTPARSAMDVAVNGNLNNGMALDLGGGGSIESGGGGVVTGKRRKATLCACGRNKQHYSETPMEVILPGSPEKIYNLMFASGFIKDFMREDQKLMDVQISDWYREGESGLLSRNFSYIKPLGGGLGPKQTKCELKDETVHCDFDDYVSTVTTTRTPDVPSGSVFAVKTRTCIMWASAATTRVVVTSQVEWSGRSFIKSIIEKSALDGQKTYHADLERAMRSYINEHRTEFIPDGVDVADAEPLAEAIVESPLPVTPGTAVPLTPGSADAEKQREHERNQRGLQWAWDTLMGAWKVAKQSTTGALDLISDAWDQSSSTTILIFVIVVLVLSNLWTLMMVGKREEIGRRKELRKVAERERWVQGVVAALWEEMAAGRGPHPQVQSDGALIPKVSSDWRDEVGEINLALDAVEERVKRIRKGLQELD</sequence>
<dbReference type="CDD" id="cd13220">
    <property type="entry name" value="PH-GRAM_GRAMDC"/>
    <property type="match status" value="1"/>
</dbReference>
<dbReference type="VEuPathDB" id="FungiDB:BD410DRAFT_772002"/>
<evidence type="ECO:0000256" key="3">
    <source>
        <dbReference type="ARBA" id="ARBA00022692"/>
    </source>
</evidence>
<feature type="region of interest" description="Disordered" evidence="6">
    <location>
        <begin position="1"/>
        <end position="77"/>
    </location>
</feature>
<dbReference type="GO" id="GO:0005886">
    <property type="term" value="C:plasma membrane"/>
    <property type="evidence" value="ECO:0007669"/>
    <property type="project" value="TreeGrafter"/>
</dbReference>
<evidence type="ECO:0000256" key="5">
    <source>
        <dbReference type="ARBA" id="ARBA00023136"/>
    </source>
</evidence>
<dbReference type="AlphaFoldDB" id="A0A4Y7Q232"/>
<dbReference type="PROSITE" id="PS51778">
    <property type="entry name" value="VAST"/>
    <property type="match status" value="1"/>
</dbReference>
<proteinExistence type="inferred from homology"/>
<dbReference type="SMART" id="SM00568">
    <property type="entry name" value="GRAM"/>
    <property type="match status" value="1"/>
</dbReference>
<evidence type="ECO:0000259" key="8">
    <source>
        <dbReference type="PROSITE" id="PS51778"/>
    </source>
</evidence>
<dbReference type="GO" id="GO:0032541">
    <property type="term" value="C:cortical endoplasmic reticulum"/>
    <property type="evidence" value="ECO:0007669"/>
    <property type="project" value="TreeGrafter"/>
</dbReference>
<evidence type="ECO:0000256" key="7">
    <source>
        <dbReference type="SAM" id="Phobius"/>
    </source>
</evidence>
<keyword evidence="5 7" id="KW-0472">Membrane</keyword>
<evidence type="ECO:0000313" key="9">
    <source>
        <dbReference type="EMBL" id="TDL20919.1"/>
    </source>
</evidence>
<dbReference type="GO" id="GO:0032934">
    <property type="term" value="F:sterol binding"/>
    <property type="evidence" value="ECO:0007669"/>
    <property type="project" value="TreeGrafter"/>
</dbReference>
<dbReference type="STRING" id="50990.A0A4Y7Q232"/>
<dbReference type="InterPro" id="IPR051482">
    <property type="entry name" value="Cholesterol_transport"/>
</dbReference>
<dbReference type="GO" id="GO:0120015">
    <property type="term" value="F:sterol transfer activity"/>
    <property type="evidence" value="ECO:0007669"/>
    <property type="project" value="TreeGrafter"/>
</dbReference>
<accession>A0A4Y7Q232</accession>
<keyword evidence="4 7" id="KW-1133">Transmembrane helix</keyword>
<organism evidence="9 10">
    <name type="scientific">Rickenella mellea</name>
    <dbReference type="NCBI Taxonomy" id="50990"/>
    <lineage>
        <taxon>Eukaryota</taxon>
        <taxon>Fungi</taxon>
        <taxon>Dikarya</taxon>
        <taxon>Basidiomycota</taxon>
        <taxon>Agaricomycotina</taxon>
        <taxon>Agaricomycetes</taxon>
        <taxon>Hymenochaetales</taxon>
        <taxon>Rickenellaceae</taxon>
        <taxon>Rickenella</taxon>
    </lineage>
</organism>
<dbReference type="OrthoDB" id="2162691at2759"/>
<evidence type="ECO:0000256" key="6">
    <source>
        <dbReference type="SAM" id="MobiDB-lite"/>
    </source>
</evidence>
<dbReference type="Pfam" id="PF16016">
    <property type="entry name" value="VASt"/>
    <property type="match status" value="1"/>
</dbReference>
<feature type="compositionally biased region" description="Polar residues" evidence="6">
    <location>
        <begin position="18"/>
        <end position="29"/>
    </location>
</feature>
<feature type="region of interest" description="Disordered" evidence="6">
    <location>
        <begin position="481"/>
        <end position="500"/>
    </location>
</feature>
<dbReference type="EMBL" id="ML170184">
    <property type="protein sequence ID" value="TDL20919.1"/>
    <property type="molecule type" value="Genomic_DNA"/>
</dbReference>
<dbReference type="GO" id="GO:0005739">
    <property type="term" value="C:mitochondrion"/>
    <property type="evidence" value="ECO:0007669"/>
    <property type="project" value="TreeGrafter"/>
</dbReference>
<dbReference type="InterPro" id="IPR031968">
    <property type="entry name" value="VASt"/>
</dbReference>
<evidence type="ECO:0000256" key="2">
    <source>
        <dbReference type="ARBA" id="ARBA00006582"/>
    </source>
</evidence>
<dbReference type="GO" id="GO:0032366">
    <property type="term" value="P:intracellular sterol transport"/>
    <property type="evidence" value="ECO:0007669"/>
    <property type="project" value="TreeGrafter"/>
</dbReference>
<dbReference type="Gene3D" id="2.30.29.30">
    <property type="entry name" value="Pleckstrin-homology domain (PH domain)/Phosphotyrosine-binding domain (PTB)"/>
    <property type="match status" value="1"/>
</dbReference>
<keyword evidence="3 7" id="KW-0812">Transmembrane</keyword>
<dbReference type="GO" id="GO:0140268">
    <property type="term" value="C:endoplasmic reticulum-plasma membrane contact site"/>
    <property type="evidence" value="ECO:0007669"/>
    <property type="project" value="TreeGrafter"/>
</dbReference>